<keyword evidence="1" id="KW-0560">Oxidoreductase</keyword>
<organism evidence="1 2">
    <name type="scientific">Sporosarcina oncorhynchi</name>
    <dbReference type="NCBI Taxonomy" id="3056444"/>
    <lineage>
        <taxon>Bacteria</taxon>
        <taxon>Bacillati</taxon>
        <taxon>Bacillota</taxon>
        <taxon>Bacilli</taxon>
        <taxon>Bacillales</taxon>
        <taxon>Caryophanaceae</taxon>
        <taxon>Sporosarcina</taxon>
    </lineage>
</organism>
<name>A0ABZ0L809_9BACL</name>
<sequence>MTYLLQVDFQMDGPFGEEMAKGFAELAQSINDEPGMIWKIWTEDAAAKEAGGVYLFETKESAQAYLEMHSARLTSFGIQAIRGKIFEVNVPLSMINSGPIQNK</sequence>
<dbReference type="RefSeq" id="WP_317969998.1">
    <property type="nucleotide sequence ID" value="NZ_CP129118.1"/>
</dbReference>
<evidence type="ECO:0000313" key="2">
    <source>
        <dbReference type="Proteomes" id="UP001303902"/>
    </source>
</evidence>
<dbReference type="InterPro" id="IPR014910">
    <property type="entry name" value="YdhR"/>
</dbReference>
<dbReference type="PANTHER" id="PTHR39169:SF1">
    <property type="entry name" value="MONOOXYGENASE YDHR-RELATED"/>
    <property type="match status" value="1"/>
</dbReference>
<reference evidence="1 2" key="1">
    <citation type="submission" date="2023-06" db="EMBL/GenBank/DDBJ databases">
        <title>Sporosarcina sp. nov., isolated from Korean tranditional fermented seafood 'Jeotgal'.</title>
        <authorList>
            <person name="Yang A.I."/>
            <person name="Shin N.-R."/>
        </authorList>
    </citation>
    <scope>NUCLEOTIDE SEQUENCE [LARGE SCALE GENOMIC DNA]</scope>
    <source>
        <strain evidence="1 2">T2O-4</strain>
    </source>
</reference>
<dbReference type="InterPro" id="IPR011008">
    <property type="entry name" value="Dimeric_a/b-barrel"/>
</dbReference>
<protein>
    <submittedName>
        <fullName evidence="1">Monooxygenase</fullName>
    </submittedName>
</protein>
<dbReference type="GO" id="GO:0004497">
    <property type="term" value="F:monooxygenase activity"/>
    <property type="evidence" value="ECO:0007669"/>
    <property type="project" value="UniProtKB-KW"/>
</dbReference>
<dbReference type="PANTHER" id="PTHR39169">
    <property type="match status" value="1"/>
</dbReference>
<evidence type="ECO:0000313" key="1">
    <source>
        <dbReference type="EMBL" id="WOV88686.1"/>
    </source>
</evidence>
<gene>
    <name evidence="1" type="ORF">QWT69_06160</name>
</gene>
<accession>A0ABZ0L809</accession>
<dbReference type="NCBIfam" id="NF008333">
    <property type="entry name" value="PRK11118.1"/>
    <property type="match status" value="1"/>
</dbReference>
<dbReference type="Gene3D" id="3.30.70.100">
    <property type="match status" value="1"/>
</dbReference>
<dbReference type="SUPFAM" id="SSF54909">
    <property type="entry name" value="Dimeric alpha+beta barrel"/>
    <property type="match status" value="1"/>
</dbReference>
<keyword evidence="2" id="KW-1185">Reference proteome</keyword>
<dbReference type="Proteomes" id="UP001303902">
    <property type="component" value="Chromosome"/>
</dbReference>
<keyword evidence="1" id="KW-0503">Monooxygenase</keyword>
<dbReference type="EMBL" id="CP129118">
    <property type="protein sequence ID" value="WOV88686.1"/>
    <property type="molecule type" value="Genomic_DNA"/>
</dbReference>
<dbReference type="Pfam" id="PF08803">
    <property type="entry name" value="ydhR"/>
    <property type="match status" value="1"/>
</dbReference>
<proteinExistence type="predicted"/>